<sequence>MTNNEFNVLRVMAEKDIAWTWMMLDRTLALRGIAGFGNVANIVTRLVKMEMVETVYDESTSKPRYRVSEQGHQLLRKPHDD</sequence>
<name>A0ABP1WDW6_9ENTR</name>
<organism evidence="2 3">
    <name type="scientific">Cronobacter dublinensis 1210</name>
    <dbReference type="NCBI Taxonomy" id="1208656"/>
    <lineage>
        <taxon>Bacteria</taxon>
        <taxon>Pseudomonadati</taxon>
        <taxon>Pseudomonadota</taxon>
        <taxon>Gammaproteobacteria</taxon>
        <taxon>Enterobacterales</taxon>
        <taxon>Enterobacteriaceae</taxon>
        <taxon>Cronobacter</taxon>
    </lineage>
</organism>
<comment type="caution">
    <text evidence="2">The sequence shown here is derived from an EMBL/GenBank/DDBJ whole genome shotgun (WGS) entry which is preliminary data.</text>
</comment>
<dbReference type="EMBL" id="CAKZ01000190">
    <property type="protein sequence ID" value="CCJ83205.1"/>
    <property type="molecule type" value="Genomic_DNA"/>
</dbReference>
<dbReference type="Proteomes" id="UP000009342">
    <property type="component" value="Unassembled WGS sequence"/>
</dbReference>
<proteinExistence type="predicted"/>
<evidence type="ECO:0000256" key="1">
    <source>
        <dbReference type="SAM" id="MobiDB-lite"/>
    </source>
</evidence>
<accession>A0ABP1WDW6</accession>
<evidence type="ECO:0000313" key="2">
    <source>
        <dbReference type="EMBL" id="CCJ83205.1"/>
    </source>
</evidence>
<gene>
    <name evidence="2" type="ORF">BN134_3978</name>
</gene>
<keyword evidence="3" id="KW-1185">Reference proteome</keyword>
<protein>
    <recommendedName>
        <fullName evidence="4">MarR family transcriptional regulator</fullName>
    </recommendedName>
</protein>
<feature type="region of interest" description="Disordered" evidence="1">
    <location>
        <begin position="61"/>
        <end position="81"/>
    </location>
</feature>
<reference evidence="3" key="1">
    <citation type="journal article" date="2012" name="PLoS ONE">
        <title>Comparative analysis of genome sequences covering the seven cronobacter species.</title>
        <authorList>
            <person name="Joseph S."/>
            <person name="Desai P."/>
            <person name="Ji Y."/>
            <person name="Cummings C.A."/>
            <person name="Shih R."/>
            <person name="Degoricija L."/>
            <person name="Rico A."/>
            <person name="Brzoska P."/>
            <person name="Hamby S.E."/>
            <person name="Masood N."/>
            <person name="Hariri S."/>
            <person name="Sonbol H."/>
            <person name="Chuzhanova N."/>
            <person name="McClelland M."/>
            <person name="Furtado M.R."/>
            <person name="Forsythe S.J."/>
        </authorList>
    </citation>
    <scope>NUCLEOTIDE SEQUENCE [LARGE SCALE GENOMIC DNA]</scope>
    <source>
        <strain evidence="3">1210</strain>
    </source>
</reference>
<evidence type="ECO:0000313" key="3">
    <source>
        <dbReference type="Proteomes" id="UP000009342"/>
    </source>
</evidence>
<evidence type="ECO:0008006" key="4">
    <source>
        <dbReference type="Google" id="ProtNLM"/>
    </source>
</evidence>